<dbReference type="GO" id="GO:0061136">
    <property type="term" value="P:regulation of proteasomal protein catabolic process"/>
    <property type="evidence" value="ECO:0007669"/>
    <property type="project" value="InterPro"/>
</dbReference>
<keyword evidence="4" id="KW-0647">Proteasome</keyword>
<feature type="region of interest" description="Disordered" evidence="5">
    <location>
        <begin position="1"/>
        <end position="63"/>
    </location>
</feature>
<comment type="subunit">
    <text evidence="2">Forms a homooligomeric, either hexameric or heptameric, ring-like structure which stacks co-axially with the proteasomal alpha-rings.</text>
</comment>
<evidence type="ECO:0000256" key="5">
    <source>
        <dbReference type="SAM" id="MobiDB-lite"/>
    </source>
</evidence>
<organism evidence="6 7">
    <name type="scientific">Ilumatobacter fluminis</name>
    <dbReference type="NCBI Taxonomy" id="467091"/>
    <lineage>
        <taxon>Bacteria</taxon>
        <taxon>Bacillati</taxon>
        <taxon>Actinomycetota</taxon>
        <taxon>Acidimicrobiia</taxon>
        <taxon>Acidimicrobiales</taxon>
        <taxon>Ilumatobacteraceae</taxon>
        <taxon>Ilumatobacter</taxon>
    </lineage>
</organism>
<sequence>MTDTNTTPDTPTTEPADETSDAAGTNGADGVERGELVGVRDGEGGDDGDESGDVEPSGAITEPAKVMRIGSMVKQLLDEVRDMELDEPSRERLAEIYERSVVELSEALSPDLQEELRMLALPFDEDTVPTEPELRIAKAQLVGWLEGLFHGIQASLVAQQMAARQQLEQMRQIGPGGQPQPGQPMPGQPGQPGQGLPPQSDRPGTYI</sequence>
<proteinExistence type="inferred from homology"/>
<name>A0A4R7HYP1_9ACTN</name>
<gene>
    <name evidence="6" type="ORF">BDK89_1815</name>
</gene>
<keyword evidence="7" id="KW-1185">Reference proteome</keyword>
<dbReference type="InterPro" id="IPR019695">
    <property type="entry name" value="Proteasome_act"/>
</dbReference>
<feature type="region of interest" description="Disordered" evidence="5">
    <location>
        <begin position="169"/>
        <end position="207"/>
    </location>
</feature>
<feature type="compositionally biased region" description="Basic and acidic residues" evidence="5">
    <location>
        <begin position="30"/>
        <end position="43"/>
    </location>
</feature>
<accession>A0A4R7HYP1</accession>
<protein>
    <recommendedName>
        <fullName evidence="3">Bacterial proteasome activator</fullName>
    </recommendedName>
</protein>
<dbReference type="Proteomes" id="UP000294558">
    <property type="component" value="Unassembled WGS sequence"/>
</dbReference>
<comment type="caution">
    <text evidence="6">The sequence shown here is derived from an EMBL/GenBank/DDBJ whole genome shotgun (WGS) entry which is preliminary data.</text>
</comment>
<evidence type="ECO:0000256" key="1">
    <source>
        <dbReference type="ARBA" id="ARBA00006639"/>
    </source>
</evidence>
<evidence type="ECO:0000256" key="3">
    <source>
        <dbReference type="ARBA" id="ARBA00014831"/>
    </source>
</evidence>
<evidence type="ECO:0000256" key="2">
    <source>
        <dbReference type="ARBA" id="ARBA00011402"/>
    </source>
</evidence>
<dbReference type="RefSeq" id="WP_133868626.1">
    <property type="nucleotide sequence ID" value="NZ_SOAU01000001.1"/>
</dbReference>
<reference evidence="6 7" key="1">
    <citation type="submission" date="2019-03" db="EMBL/GenBank/DDBJ databases">
        <title>Sequencing the genomes of 1000 actinobacteria strains.</title>
        <authorList>
            <person name="Klenk H.-P."/>
        </authorList>
    </citation>
    <scope>NUCLEOTIDE SEQUENCE [LARGE SCALE GENOMIC DNA]</scope>
    <source>
        <strain evidence="6 7">DSM 18936</strain>
    </source>
</reference>
<dbReference type="OrthoDB" id="5189298at2"/>
<dbReference type="EMBL" id="SOAU01000001">
    <property type="protein sequence ID" value="TDT16231.1"/>
    <property type="molecule type" value="Genomic_DNA"/>
</dbReference>
<evidence type="ECO:0000313" key="6">
    <source>
        <dbReference type="EMBL" id="TDT16231.1"/>
    </source>
</evidence>
<evidence type="ECO:0000256" key="4">
    <source>
        <dbReference type="ARBA" id="ARBA00022942"/>
    </source>
</evidence>
<feature type="compositionally biased region" description="Acidic residues" evidence="5">
    <location>
        <begin position="44"/>
        <end position="53"/>
    </location>
</feature>
<dbReference type="GO" id="GO:0000502">
    <property type="term" value="C:proteasome complex"/>
    <property type="evidence" value="ECO:0007669"/>
    <property type="project" value="UniProtKB-KW"/>
</dbReference>
<dbReference type="AlphaFoldDB" id="A0A4R7HYP1"/>
<feature type="compositionally biased region" description="Low complexity" evidence="5">
    <location>
        <begin position="1"/>
        <end position="14"/>
    </location>
</feature>
<evidence type="ECO:0000313" key="7">
    <source>
        <dbReference type="Proteomes" id="UP000294558"/>
    </source>
</evidence>
<comment type="similarity">
    <text evidence="1">Belongs to the Bpa family.</text>
</comment>
<dbReference type="Pfam" id="PF10759">
    <property type="entry name" value="BPA"/>
    <property type="match status" value="1"/>
</dbReference>